<gene>
    <name evidence="7" type="ORF">DI603_11930</name>
</gene>
<evidence type="ECO:0000259" key="6">
    <source>
        <dbReference type="Pfam" id="PF13664"/>
    </source>
</evidence>
<comment type="caution">
    <text evidence="7">The sequence shown here is derived from an EMBL/GenBank/DDBJ whole genome shotgun (WGS) entry which is preliminary data.</text>
</comment>
<reference evidence="7 8" key="1">
    <citation type="submission" date="2017-08" db="EMBL/GenBank/DDBJ databases">
        <title>Infants hospitalized years apart are colonized by the same room-sourced microbial strains.</title>
        <authorList>
            <person name="Brooks B."/>
            <person name="Olm M.R."/>
            <person name="Firek B.A."/>
            <person name="Baker R."/>
            <person name="Thomas B.C."/>
            <person name="Morowitz M.J."/>
            <person name="Banfield J.F."/>
        </authorList>
    </citation>
    <scope>NUCLEOTIDE SEQUENCE [LARGE SCALE GENOMIC DNA]</scope>
    <source>
        <strain evidence="7">S2_012_000_R2_81</strain>
    </source>
</reference>
<dbReference type="AlphaFoldDB" id="A0A2W5DSQ5"/>
<sequence length="148" mass="15687">MFVRLQALLAALWGGFLLCVAFAAAPSAFAVLERSQAGLFVGRLFAVDAQVSVVAGLLLVLFARRQLRDQEDAGRAPRVFTAALLLPALALLCTVAGYYGLQPLMEAARHGSGPLPFMTLHGISMAFFAVKGLAVLALAWLLSRRGSS</sequence>
<dbReference type="Proteomes" id="UP000249633">
    <property type="component" value="Unassembled WGS sequence"/>
</dbReference>
<evidence type="ECO:0000256" key="2">
    <source>
        <dbReference type="ARBA" id="ARBA00022692"/>
    </source>
</evidence>
<organism evidence="7 8">
    <name type="scientific">Roseateles depolymerans</name>
    <dbReference type="NCBI Taxonomy" id="76731"/>
    <lineage>
        <taxon>Bacteria</taxon>
        <taxon>Pseudomonadati</taxon>
        <taxon>Pseudomonadota</taxon>
        <taxon>Betaproteobacteria</taxon>
        <taxon>Burkholderiales</taxon>
        <taxon>Sphaerotilaceae</taxon>
        <taxon>Roseateles</taxon>
    </lineage>
</organism>
<dbReference type="EMBL" id="QFOD01000010">
    <property type="protein sequence ID" value="PZP31560.1"/>
    <property type="molecule type" value="Genomic_DNA"/>
</dbReference>
<keyword evidence="3 5" id="KW-1133">Transmembrane helix</keyword>
<feature type="transmembrane region" description="Helical" evidence="5">
    <location>
        <begin position="121"/>
        <end position="142"/>
    </location>
</feature>
<feature type="domain" description="TMEM205-like" evidence="6">
    <location>
        <begin position="8"/>
        <end position="110"/>
    </location>
</feature>
<keyword evidence="2 5" id="KW-0812">Transmembrane</keyword>
<dbReference type="InterPro" id="IPR025423">
    <property type="entry name" value="TMEM205-like"/>
</dbReference>
<evidence type="ECO:0000313" key="7">
    <source>
        <dbReference type="EMBL" id="PZP31560.1"/>
    </source>
</evidence>
<protein>
    <submittedName>
        <fullName evidence="7">DUF4149 domain-containing protein</fullName>
    </submittedName>
</protein>
<keyword evidence="4 5" id="KW-0472">Membrane</keyword>
<feature type="transmembrane region" description="Helical" evidence="5">
    <location>
        <begin position="82"/>
        <end position="101"/>
    </location>
</feature>
<accession>A0A2W5DSQ5</accession>
<evidence type="ECO:0000256" key="5">
    <source>
        <dbReference type="SAM" id="Phobius"/>
    </source>
</evidence>
<evidence type="ECO:0000256" key="3">
    <source>
        <dbReference type="ARBA" id="ARBA00022989"/>
    </source>
</evidence>
<proteinExistence type="predicted"/>
<dbReference type="GO" id="GO:0016020">
    <property type="term" value="C:membrane"/>
    <property type="evidence" value="ECO:0007669"/>
    <property type="project" value="UniProtKB-SubCell"/>
</dbReference>
<evidence type="ECO:0000313" key="8">
    <source>
        <dbReference type="Proteomes" id="UP000249633"/>
    </source>
</evidence>
<name>A0A2W5DSQ5_9BURK</name>
<dbReference type="Pfam" id="PF13664">
    <property type="entry name" value="DUF4149"/>
    <property type="match status" value="1"/>
</dbReference>
<evidence type="ECO:0000256" key="4">
    <source>
        <dbReference type="ARBA" id="ARBA00023136"/>
    </source>
</evidence>
<feature type="transmembrane region" description="Helical" evidence="5">
    <location>
        <begin position="40"/>
        <end position="62"/>
    </location>
</feature>
<comment type="subcellular location">
    <subcellularLocation>
        <location evidence="1">Membrane</location>
    </subcellularLocation>
</comment>
<evidence type="ECO:0000256" key="1">
    <source>
        <dbReference type="ARBA" id="ARBA00004370"/>
    </source>
</evidence>